<proteinExistence type="predicted"/>
<evidence type="ECO:0000313" key="3">
    <source>
        <dbReference type="Proteomes" id="UP000265325"/>
    </source>
</evidence>
<accession>A0A2P2GKS2</accession>
<sequence>MAETPTPSPFPADLLDLQRRLHQARHDFAALCAALPWSVEPDPGWPGTKHPHTDQVTGGRPESPGWTQEQREEHSRLLALVQELAIKVSCHPYWEKLPKDGSLVAARSKLKHDPDVLDLPAGDTAETAAA</sequence>
<protein>
    <submittedName>
        <fullName evidence="2">Uncharacterized protein</fullName>
    </submittedName>
</protein>
<dbReference type="OrthoDB" id="4321277at2"/>
<reference evidence="2 3" key="1">
    <citation type="submission" date="2015-05" db="EMBL/GenBank/DDBJ databases">
        <title>Draft Genome assembly of Streptomyces showdoensis.</title>
        <authorList>
            <person name="Thapa K.K."/>
            <person name="Metsa-Ketela M."/>
        </authorList>
    </citation>
    <scope>NUCLEOTIDE SEQUENCE [LARGE SCALE GENOMIC DNA]</scope>
    <source>
        <strain evidence="2 3">ATCC 15227</strain>
    </source>
</reference>
<feature type="region of interest" description="Disordered" evidence="1">
    <location>
        <begin position="43"/>
        <end position="73"/>
    </location>
</feature>
<evidence type="ECO:0000256" key="1">
    <source>
        <dbReference type="SAM" id="MobiDB-lite"/>
    </source>
</evidence>
<dbReference type="AlphaFoldDB" id="A0A2P2GKS2"/>
<dbReference type="Proteomes" id="UP000265325">
    <property type="component" value="Unassembled WGS sequence"/>
</dbReference>
<name>A0A2P2GKS2_STREW</name>
<dbReference type="EMBL" id="LAQS01000030">
    <property type="protein sequence ID" value="KKZ72112.1"/>
    <property type="molecule type" value="Genomic_DNA"/>
</dbReference>
<dbReference type="RefSeq" id="WP_046909274.1">
    <property type="nucleotide sequence ID" value="NZ_BAAAXG010000009.1"/>
</dbReference>
<gene>
    <name evidence="2" type="ORF">VO63_20270</name>
</gene>
<comment type="caution">
    <text evidence="2">The sequence shown here is derived from an EMBL/GenBank/DDBJ whole genome shotgun (WGS) entry which is preliminary data.</text>
</comment>
<evidence type="ECO:0000313" key="2">
    <source>
        <dbReference type="EMBL" id="KKZ72112.1"/>
    </source>
</evidence>
<keyword evidence="3" id="KW-1185">Reference proteome</keyword>
<organism evidence="2 3">
    <name type="scientific">Streptomyces showdoensis</name>
    <dbReference type="NCBI Taxonomy" id="68268"/>
    <lineage>
        <taxon>Bacteria</taxon>
        <taxon>Bacillati</taxon>
        <taxon>Actinomycetota</taxon>
        <taxon>Actinomycetes</taxon>
        <taxon>Kitasatosporales</taxon>
        <taxon>Streptomycetaceae</taxon>
        <taxon>Streptomyces</taxon>
    </lineage>
</organism>